<keyword evidence="2" id="KW-1185">Reference proteome</keyword>
<evidence type="ECO:0000313" key="2">
    <source>
        <dbReference type="Proteomes" id="UP000018727"/>
    </source>
</evidence>
<proteinExistence type="predicted"/>
<sequence>MQNNRFCNILTVRMLSNIDILMKNVHTSILLFSAYEARNGRVGEEFSLFGNGYFFAKFPLLYMNASTTLPEAVKRVCIIGSSKKNST</sequence>
<organism evidence="1 2">
    <name type="scientific">Prevotella nigrescens CC14M</name>
    <dbReference type="NCBI Taxonomy" id="1073366"/>
    <lineage>
        <taxon>Bacteria</taxon>
        <taxon>Pseudomonadati</taxon>
        <taxon>Bacteroidota</taxon>
        <taxon>Bacteroidia</taxon>
        <taxon>Bacteroidales</taxon>
        <taxon>Prevotellaceae</taxon>
        <taxon>Prevotella</taxon>
    </lineage>
</organism>
<evidence type="ECO:0000313" key="1">
    <source>
        <dbReference type="EMBL" id="ETD29832.1"/>
    </source>
</evidence>
<dbReference type="AlphaFoldDB" id="V8CRS5"/>
<reference evidence="1 2" key="1">
    <citation type="submission" date="2013-10" db="EMBL/GenBank/DDBJ databases">
        <title>The Genome Sequence of Prevotella nigrescens CC14M.</title>
        <authorList>
            <consortium name="The Broad Institute Genomics Platform"/>
            <person name="Earl A."/>
            <person name="Allen-Vercoe E."/>
            <person name="Daigneault M."/>
            <person name="Young S.K."/>
            <person name="Zeng Q."/>
            <person name="Gargeya S."/>
            <person name="Fitzgerald M."/>
            <person name="Abouelleil A."/>
            <person name="Alvarado L."/>
            <person name="Chapman S.B."/>
            <person name="Gainer-Dewar J."/>
            <person name="Goldberg J."/>
            <person name="Griggs A."/>
            <person name="Gujja S."/>
            <person name="Hansen M."/>
            <person name="Howarth C."/>
            <person name="Imamovic A."/>
            <person name="Ireland A."/>
            <person name="Larimer J."/>
            <person name="McCowan C."/>
            <person name="Murphy C."/>
            <person name="Pearson M."/>
            <person name="Poon T.W."/>
            <person name="Priest M."/>
            <person name="Roberts A."/>
            <person name="Saif S."/>
            <person name="Shea T."/>
            <person name="Sykes S."/>
            <person name="Wortman J."/>
            <person name="Nusbaum C."/>
            <person name="Birren B."/>
        </authorList>
    </citation>
    <scope>NUCLEOTIDE SEQUENCE [LARGE SCALE GENOMIC DNA]</scope>
    <source>
        <strain evidence="1 2">CC14M</strain>
    </source>
</reference>
<gene>
    <name evidence="1" type="ORF">HMPREF1173_00014</name>
</gene>
<dbReference type="EMBL" id="AZJH01000001">
    <property type="protein sequence ID" value="ETD29832.1"/>
    <property type="molecule type" value="Genomic_DNA"/>
</dbReference>
<name>V8CRS5_9BACT</name>
<dbReference type="PATRIC" id="fig|1073366.3.peg.17"/>
<dbReference type="HOGENOM" id="CLU_2480760_0_0_10"/>
<dbReference type="Proteomes" id="UP000018727">
    <property type="component" value="Unassembled WGS sequence"/>
</dbReference>
<accession>V8CRS5</accession>
<comment type="caution">
    <text evidence="1">The sequence shown here is derived from an EMBL/GenBank/DDBJ whole genome shotgun (WGS) entry which is preliminary data.</text>
</comment>
<protein>
    <submittedName>
        <fullName evidence="1">Uncharacterized protein</fullName>
    </submittedName>
</protein>